<keyword evidence="2" id="KW-1185">Reference proteome</keyword>
<reference evidence="1" key="1">
    <citation type="submission" date="2023-06" db="EMBL/GenBank/DDBJ databases">
        <authorList>
            <consortium name="Lawrence Berkeley National Laboratory"/>
            <person name="Ahrendt S."/>
            <person name="Sahu N."/>
            <person name="Indic B."/>
            <person name="Wong-Bajracharya J."/>
            <person name="Merenyi Z."/>
            <person name="Ke H.-M."/>
            <person name="Monk M."/>
            <person name="Kocsube S."/>
            <person name="Drula E."/>
            <person name="Lipzen A."/>
            <person name="Balint B."/>
            <person name="Henrissat B."/>
            <person name="Andreopoulos B."/>
            <person name="Martin F.M."/>
            <person name="Harder C.B."/>
            <person name="Rigling D."/>
            <person name="Ford K.L."/>
            <person name="Foster G.D."/>
            <person name="Pangilinan J."/>
            <person name="Papanicolaou A."/>
            <person name="Barry K."/>
            <person name="LaButti K."/>
            <person name="Viragh M."/>
            <person name="Koriabine M."/>
            <person name="Yan M."/>
            <person name="Riley R."/>
            <person name="Champramary S."/>
            <person name="Plett K.L."/>
            <person name="Tsai I.J."/>
            <person name="Slot J."/>
            <person name="Sipos G."/>
            <person name="Plett J."/>
            <person name="Nagy L.G."/>
            <person name="Grigoriev I.V."/>
        </authorList>
    </citation>
    <scope>NUCLEOTIDE SEQUENCE</scope>
    <source>
        <strain evidence="1">FPL87.14</strain>
    </source>
</reference>
<dbReference type="Proteomes" id="UP001175226">
    <property type="component" value="Unassembled WGS sequence"/>
</dbReference>
<comment type="caution">
    <text evidence="1">The sequence shown here is derived from an EMBL/GenBank/DDBJ whole genome shotgun (WGS) entry which is preliminary data.</text>
</comment>
<protein>
    <submittedName>
        <fullName evidence="1">Uncharacterized protein</fullName>
    </submittedName>
</protein>
<dbReference type="AlphaFoldDB" id="A0AA39MMK0"/>
<dbReference type="EMBL" id="JAUEPT010000040">
    <property type="protein sequence ID" value="KAK0438950.1"/>
    <property type="molecule type" value="Genomic_DNA"/>
</dbReference>
<proteinExistence type="predicted"/>
<organism evidence="1 2">
    <name type="scientific">Armillaria borealis</name>
    <dbReference type="NCBI Taxonomy" id="47425"/>
    <lineage>
        <taxon>Eukaryota</taxon>
        <taxon>Fungi</taxon>
        <taxon>Dikarya</taxon>
        <taxon>Basidiomycota</taxon>
        <taxon>Agaricomycotina</taxon>
        <taxon>Agaricomycetes</taxon>
        <taxon>Agaricomycetidae</taxon>
        <taxon>Agaricales</taxon>
        <taxon>Marasmiineae</taxon>
        <taxon>Physalacriaceae</taxon>
        <taxon>Armillaria</taxon>
    </lineage>
</organism>
<name>A0AA39MMK0_9AGAR</name>
<gene>
    <name evidence="1" type="ORF">EV421DRAFT_1738140</name>
</gene>
<evidence type="ECO:0000313" key="1">
    <source>
        <dbReference type="EMBL" id="KAK0438950.1"/>
    </source>
</evidence>
<accession>A0AA39MMK0</accession>
<evidence type="ECO:0000313" key="2">
    <source>
        <dbReference type="Proteomes" id="UP001175226"/>
    </source>
</evidence>
<sequence length="293" mass="32928">MALQINGSITPFVTQSRRKWLLTVRTEVWLLICMSRTLCLSFSVLHLNVLWPIEKLEIRREGKKTQDDDGQGWTAQVIELALSGQTIFCYGPFLSAIARSCLANKDEPGMMVVSSRTALVYSARHTRSGDLVEGDRAGLVANETWRRREGRRTQVIFEKSKKTPAEIMAEMMEPARKRELESLMASTTMTATNQYHKCSIVIESSSQLRFAREVFGFAERNRVFQEITSITDAIAPLDVYKMTSLRGPLALGDGNAEFMVQKTKTKPGGKTPSSLPSFPVLVARMRAIYPIFP</sequence>